<reference evidence="2 3" key="1">
    <citation type="journal article" date="2018" name="Mol. Biol. Evol.">
        <title>Broad Genomic Sampling Reveals a Smut Pathogenic Ancestry of the Fungal Clade Ustilaginomycotina.</title>
        <authorList>
            <person name="Kijpornyongpan T."/>
            <person name="Mondo S.J."/>
            <person name="Barry K."/>
            <person name="Sandor L."/>
            <person name="Lee J."/>
            <person name="Lipzen A."/>
            <person name="Pangilinan J."/>
            <person name="LaButti K."/>
            <person name="Hainaut M."/>
            <person name="Henrissat B."/>
            <person name="Grigoriev I.V."/>
            <person name="Spatafora J.W."/>
            <person name="Aime M.C."/>
        </authorList>
    </citation>
    <scope>NUCLEOTIDE SEQUENCE [LARGE SCALE GENOMIC DNA]</scope>
    <source>
        <strain evidence="2 3">MCA 4718</strain>
    </source>
</reference>
<dbReference type="Proteomes" id="UP000245942">
    <property type="component" value="Unassembled WGS sequence"/>
</dbReference>
<evidence type="ECO:0000256" key="1">
    <source>
        <dbReference type="SAM" id="MobiDB-lite"/>
    </source>
</evidence>
<proteinExistence type="predicted"/>
<dbReference type="GeneID" id="37011109"/>
<gene>
    <name evidence="2" type="ORF">BCV69DRAFT_153979</name>
</gene>
<keyword evidence="3" id="KW-1185">Reference proteome</keyword>
<feature type="region of interest" description="Disordered" evidence="1">
    <location>
        <begin position="28"/>
        <end position="70"/>
    </location>
</feature>
<dbReference type="EMBL" id="KZ819324">
    <property type="protein sequence ID" value="PWN21761.1"/>
    <property type="molecule type" value="Genomic_DNA"/>
</dbReference>
<dbReference type="RefSeq" id="XP_025348921.1">
    <property type="nucleotide sequence ID" value="XM_025489375.1"/>
</dbReference>
<accession>A0A316UBD3</accession>
<protein>
    <submittedName>
        <fullName evidence="2">Uncharacterized protein</fullName>
    </submittedName>
</protein>
<sequence>MRLRLKSELNCPWYWAIMRWQRGRAGRYRRRRNKDTERKHVRRLPQATHDTIRHDTTLHDSKRSRSRSSLDHSIFCVCVCVCVWNRVPD</sequence>
<evidence type="ECO:0000313" key="3">
    <source>
        <dbReference type="Proteomes" id="UP000245942"/>
    </source>
</evidence>
<dbReference type="AlphaFoldDB" id="A0A316UBD3"/>
<name>A0A316UBD3_9BASI</name>
<organism evidence="2 3">
    <name type="scientific">Pseudomicrostroma glucosiphilum</name>
    <dbReference type="NCBI Taxonomy" id="1684307"/>
    <lineage>
        <taxon>Eukaryota</taxon>
        <taxon>Fungi</taxon>
        <taxon>Dikarya</taxon>
        <taxon>Basidiomycota</taxon>
        <taxon>Ustilaginomycotina</taxon>
        <taxon>Exobasidiomycetes</taxon>
        <taxon>Microstromatales</taxon>
        <taxon>Microstromatales incertae sedis</taxon>
        <taxon>Pseudomicrostroma</taxon>
    </lineage>
</organism>
<feature type="compositionally biased region" description="Basic and acidic residues" evidence="1">
    <location>
        <begin position="50"/>
        <end position="63"/>
    </location>
</feature>
<evidence type="ECO:0000313" key="2">
    <source>
        <dbReference type="EMBL" id="PWN21761.1"/>
    </source>
</evidence>
<feature type="compositionally biased region" description="Basic residues" evidence="1">
    <location>
        <begin position="28"/>
        <end position="43"/>
    </location>
</feature>